<feature type="domain" description="Bcl-2 Bcl-2 homology region 1-3" evidence="8">
    <location>
        <begin position="187"/>
        <end position="293"/>
    </location>
</feature>
<evidence type="ECO:0000256" key="3">
    <source>
        <dbReference type="ARBA" id="ARBA00022692"/>
    </source>
</evidence>
<dbReference type="PANTHER" id="PTHR11256:SF48">
    <property type="entry name" value="BCL-2-RELATED OVARIAN KILLER PROTEIN"/>
    <property type="match status" value="1"/>
</dbReference>
<evidence type="ECO:0000259" key="8">
    <source>
        <dbReference type="SMART" id="SM00337"/>
    </source>
</evidence>
<comment type="subcellular location">
    <subcellularLocation>
        <location evidence="1">Membrane</location>
        <topology evidence="1">Single-pass membrane protein</topology>
    </subcellularLocation>
</comment>
<evidence type="ECO:0000256" key="7">
    <source>
        <dbReference type="SAM" id="Phobius"/>
    </source>
</evidence>
<proteinExistence type="inferred from homology"/>
<dbReference type="FunFam" id="1.10.437.10:FF:000009">
    <property type="entry name" value="Uncharacterized protein, isoform A"/>
    <property type="match status" value="1"/>
</dbReference>
<dbReference type="SMART" id="SM00337">
    <property type="entry name" value="BCL"/>
    <property type="match status" value="1"/>
</dbReference>
<evidence type="ECO:0000256" key="6">
    <source>
        <dbReference type="ARBA" id="ARBA00023136"/>
    </source>
</evidence>
<name>A0AAN9Y0P5_9HEMI</name>
<dbReference type="EMBL" id="JBBCAQ010000034">
    <property type="protein sequence ID" value="KAK7580121.1"/>
    <property type="molecule type" value="Genomic_DNA"/>
</dbReference>
<dbReference type="GO" id="GO:0001836">
    <property type="term" value="P:release of cytochrome c from mitochondria"/>
    <property type="evidence" value="ECO:0007669"/>
    <property type="project" value="TreeGrafter"/>
</dbReference>
<dbReference type="GO" id="GO:0008630">
    <property type="term" value="P:intrinsic apoptotic signaling pathway in response to DNA damage"/>
    <property type="evidence" value="ECO:0007669"/>
    <property type="project" value="TreeGrafter"/>
</dbReference>
<dbReference type="GO" id="GO:0051400">
    <property type="term" value="F:BH domain binding"/>
    <property type="evidence" value="ECO:0007669"/>
    <property type="project" value="TreeGrafter"/>
</dbReference>
<dbReference type="InterPro" id="IPR046371">
    <property type="entry name" value="Bcl-2_BH1-3"/>
</dbReference>
<dbReference type="GO" id="GO:0005741">
    <property type="term" value="C:mitochondrial outer membrane"/>
    <property type="evidence" value="ECO:0007669"/>
    <property type="project" value="TreeGrafter"/>
</dbReference>
<evidence type="ECO:0000256" key="1">
    <source>
        <dbReference type="ARBA" id="ARBA00004167"/>
    </source>
</evidence>
<keyword evidence="5 7" id="KW-1133">Transmembrane helix</keyword>
<comment type="similarity">
    <text evidence="2">Belongs to the Bcl-2 family.</text>
</comment>
<gene>
    <name evidence="9" type="ORF">V9T40_000750</name>
</gene>
<keyword evidence="10" id="KW-1185">Reference proteome</keyword>
<dbReference type="PANTHER" id="PTHR11256">
    <property type="entry name" value="BCL-2 RELATED"/>
    <property type="match status" value="1"/>
</dbReference>
<keyword evidence="6 7" id="KW-0472">Membrane</keyword>
<evidence type="ECO:0000256" key="4">
    <source>
        <dbReference type="ARBA" id="ARBA00022703"/>
    </source>
</evidence>
<keyword evidence="4" id="KW-0053">Apoptosis</keyword>
<dbReference type="Pfam" id="PF00452">
    <property type="entry name" value="Bcl-2"/>
    <property type="match status" value="1"/>
</dbReference>
<reference evidence="9 10" key="1">
    <citation type="submission" date="2024-03" db="EMBL/GenBank/DDBJ databases">
        <title>Adaptation during the transition from Ophiocordyceps entomopathogen to insect associate is accompanied by gene loss and intensified selection.</title>
        <authorList>
            <person name="Ward C.M."/>
            <person name="Onetto C.A."/>
            <person name="Borneman A.R."/>
        </authorList>
    </citation>
    <scope>NUCLEOTIDE SEQUENCE [LARGE SCALE GENOMIC DNA]</scope>
    <source>
        <strain evidence="9">AWRI1</strain>
        <tissue evidence="9">Single Adult Female</tissue>
    </source>
</reference>
<dbReference type="GO" id="GO:0097192">
    <property type="term" value="P:extrinsic apoptotic signaling pathway in absence of ligand"/>
    <property type="evidence" value="ECO:0007669"/>
    <property type="project" value="TreeGrafter"/>
</dbReference>
<comment type="caution">
    <text evidence="9">The sequence shown here is derived from an EMBL/GenBank/DDBJ whole genome shotgun (WGS) entry which is preliminary data.</text>
</comment>
<dbReference type="CDD" id="cd06845">
    <property type="entry name" value="Bcl-2_like"/>
    <property type="match status" value="1"/>
</dbReference>
<dbReference type="InterPro" id="IPR036834">
    <property type="entry name" value="Bcl-2-like_sf"/>
</dbReference>
<evidence type="ECO:0000256" key="2">
    <source>
        <dbReference type="ARBA" id="ARBA00009458"/>
    </source>
</evidence>
<dbReference type="Proteomes" id="UP001367676">
    <property type="component" value="Unassembled WGS sequence"/>
</dbReference>
<keyword evidence="3 7" id="KW-0812">Transmembrane</keyword>
<dbReference type="SUPFAM" id="SSF56854">
    <property type="entry name" value="Bcl-2 inhibitors of programmed cell death"/>
    <property type="match status" value="1"/>
</dbReference>
<dbReference type="PRINTS" id="PR01862">
    <property type="entry name" value="BCL2FAMILY"/>
</dbReference>
<feature type="transmembrane region" description="Helical" evidence="7">
    <location>
        <begin position="310"/>
        <end position="330"/>
    </location>
</feature>
<dbReference type="GO" id="GO:0042981">
    <property type="term" value="P:regulation of apoptotic process"/>
    <property type="evidence" value="ECO:0007669"/>
    <property type="project" value="InterPro"/>
</dbReference>
<dbReference type="Gene3D" id="1.10.437.10">
    <property type="entry name" value="Blc2-like"/>
    <property type="match status" value="1"/>
</dbReference>
<dbReference type="PROSITE" id="PS50062">
    <property type="entry name" value="BCL2_FAMILY"/>
    <property type="match status" value="1"/>
</dbReference>
<dbReference type="InterPro" id="IPR002475">
    <property type="entry name" value="Bcl2-like"/>
</dbReference>
<dbReference type="InterPro" id="IPR026298">
    <property type="entry name" value="Bcl-2_fam"/>
</dbReference>
<evidence type="ECO:0000313" key="9">
    <source>
        <dbReference type="EMBL" id="KAK7580121.1"/>
    </source>
</evidence>
<evidence type="ECO:0000256" key="5">
    <source>
        <dbReference type="ARBA" id="ARBA00022989"/>
    </source>
</evidence>
<dbReference type="AlphaFoldDB" id="A0AAN9Y0P5"/>
<evidence type="ECO:0000313" key="10">
    <source>
        <dbReference type="Proteomes" id="UP001367676"/>
    </source>
</evidence>
<protein>
    <recommendedName>
        <fullName evidence="8">Bcl-2 Bcl-2 homology region 1-3 domain-containing protein</fullName>
    </recommendedName>
</protein>
<accession>A0AAN9Y0P5</accession>
<sequence length="340" mass="38816">MDNISFNIPIISPCKRRNSAEECRWDAKSYSEYNIHCIIVACYNSDVRRMSAEGAVMCSDTAPYTPLRFQNRQRKFSFPASFHSNILQSRTFQDINCNNNLPQFFLSRRRFSNVGDAVSRKLSTIGWRNTQVPTQDIVRQGKTLCGQYIRCRLKRSGLFSKKCGLQRLRSAASLPEGIIIREVFPELLSIGQELERMHPKLYSGVARQANGACAGGIIIAEKSVRKILLNVARSLFRTDISWAKIVSFYAVAAGLAADCVRQNHIEFISLIIDTVGEIIEEELAPWIHDNGGWISLQLYCKPKIPEISFARTYIICCVLFCILIVFMILLKYYDRLSFLW</sequence>
<organism evidence="9 10">
    <name type="scientific">Parthenolecanium corni</name>
    <dbReference type="NCBI Taxonomy" id="536013"/>
    <lineage>
        <taxon>Eukaryota</taxon>
        <taxon>Metazoa</taxon>
        <taxon>Ecdysozoa</taxon>
        <taxon>Arthropoda</taxon>
        <taxon>Hexapoda</taxon>
        <taxon>Insecta</taxon>
        <taxon>Pterygota</taxon>
        <taxon>Neoptera</taxon>
        <taxon>Paraneoptera</taxon>
        <taxon>Hemiptera</taxon>
        <taxon>Sternorrhyncha</taxon>
        <taxon>Coccoidea</taxon>
        <taxon>Coccidae</taxon>
        <taxon>Parthenolecanium</taxon>
    </lineage>
</organism>